<evidence type="ECO:0000259" key="2">
    <source>
        <dbReference type="Pfam" id="PF00144"/>
    </source>
</evidence>
<accession>A0ABW2CSK4</accession>
<dbReference type="InterPro" id="IPR001466">
    <property type="entry name" value="Beta-lactam-related"/>
</dbReference>
<dbReference type="Proteomes" id="UP001596380">
    <property type="component" value="Unassembled WGS sequence"/>
</dbReference>
<dbReference type="RefSeq" id="WP_378063823.1">
    <property type="nucleotide sequence ID" value="NZ_JBHSXS010000027.1"/>
</dbReference>
<dbReference type="SUPFAM" id="SSF56601">
    <property type="entry name" value="beta-lactamase/transpeptidase-like"/>
    <property type="match status" value="1"/>
</dbReference>
<reference evidence="4" key="1">
    <citation type="journal article" date="2019" name="Int. J. Syst. Evol. Microbiol.">
        <title>The Global Catalogue of Microorganisms (GCM) 10K type strain sequencing project: providing services to taxonomists for standard genome sequencing and annotation.</title>
        <authorList>
            <consortium name="The Broad Institute Genomics Platform"/>
            <consortium name="The Broad Institute Genome Sequencing Center for Infectious Disease"/>
            <person name="Wu L."/>
            <person name="Ma J."/>
        </authorList>
    </citation>
    <scope>NUCLEOTIDE SEQUENCE [LARGE SCALE GENOMIC DNA]</scope>
    <source>
        <strain evidence="4">JCM 3369</strain>
    </source>
</reference>
<dbReference type="GO" id="GO:0016787">
    <property type="term" value="F:hydrolase activity"/>
    <property type="evidence" value="ECO:0007669"/>
    <property type="project" value="UniProtKB-KW"/>
</dbReference>
<evidence type="ECO:0000256" key="1">
    <source>
        <dbReference type="SAM" id="MobiDB-lite"/>
    </source>
</evidence>
<protein>
    <submittedName>
        <fullName evidence="3">Serine hydrolase</fullName>
    </submittedName>
</protein>
<name>A0ABW2CSK4_9ACTN</name>
<keyword evidence="4" id="KW-1185">Reference proteome</keyword>
<proteinExistence type="predicted"/>
<evidence type="ECO:0000313" key="3">
    <source>
        <dbReference type="EMBL" id="MFC6884457.1"/>
    </source>
</evidence>
<dbReference type="PANTHER" id="PTHR46825">
    <property type="entry name" value="D-ALANYL-D-ALANINE-CARBOXYPEPTIDASE/ENDOPEPTIDASE AMPH"/>
    <property type="match status" value="1"/>
</dbReference>
<dbReference type="Pfam" id="PF00144">
    <property type="entry name" value="Beta-lactamase"/>
    <property type="match status" value="1"/>
</dbReference>
<dbReference type="InterPro" id="IPR012338">
    <property type="entry name" value="Beta-lactam/transpept-like"/>
</dbReference>
<dbReference type="InterPro" id="IPR050491">
    <property type="entry name" value="AmpC-like"/>
</dbReference>
<feature type="domain" description="Beta-lactamase-related" evidence="2">
    <location>
        <begin position="175"/>
        <end position="482"/>
    </location>
</feature>
<sequence>MVAGPAFLTCGPQAIAAPSVPAAPSASAPPSAASAPSALAAPSAPAGSPAPAIRSIRSTRPALSAPPSVLLAPSARLVLSALPASVKPSALSERPAPSAPSGLAVLPAPFAPVVRPARPASFAPVRVPARPAPVARVALPELSELSAGPAPAGEVGAGGSLSGDPVHWPVQEYLERTLPKGPGGSVAAARGGRLVHCAGFGWADRERRIPAGCDTAYDIMSMTKQFTAAAVMKLELMGRLRTGDRMGRYLGPVPADKRRITLHHLLTHTSGLEDVGDDYDPVSRDAMLRAALGSRPASVPGAEMRYSNLGYSVLAAIVEKVSGMPYERFLRRHLFGPAGMAHTGYVLPRWRRGQVAVEYDSRGRRMGRPFEHPWAADGPYWYLRGNGGLLSTPRDMYRWHRALNGDAVLPAAAKRKMFTPYAVAGEGPEGKLYYGYGWGVLPRSELGRVVEHDGGNDWSFGEYARFLDRGVMVFWITNEATREGRWDLPEINRELTFGIARRAATG</sequence>
<feature type="region of interest" description="Disordered" evidence="1">
    <location>
        <begin position="19"/>
        <end position="52"/>
    </location>
</feature>
<dbReference type="Gene3D" id="3.40.710.10">
    <property type="entry name" value="DD-peptidase/beta-lactamase superfamily"/>
    <property type="match status" value="1"/>
</dbReference>
<gene>
    <name evidence="3" type="ORF">ACFQKB_32185</name>
</gene>
<dbReference type="PANTHER" id="PTHR46825:SF9">
    <property type="entry name" value="BETA-LACTAMASE-RELATED DOMAIN-CONTAINING PROTEIN"/>
    <property type="match status" value="1"/>
</dbReference>
<organism evidence="3 4">
    <name type="scientific">Actinomadura yumaensis</name>
    <dbReference type="NCBI Taxonomy" id="111807"/>
    <lineage>
        <taxon>Bacteria</taxon>
        <taxon>Bacillati</taxon>
        <taxon>Actinomycetota</taxon>
        <taxon>Actinomycetes</taxon>
        <taxon>Streptosporangiales</taxon>
        <taxon>Thermomonosporaceae</taxon>
        <taxon>Actinomadura</taxon>
    </lineage>
</organism>
<dbReference type="EMBL" id="JBHSXS010000027">
    <property type="protein sequence ID" value="MFC6884457.1"/>
    <property type="molecule type" value="Genomic_DNA"/>
</dbReference>
<keyword evidence="3" id="KW-0378">Hydrolase</keyword>
<comment type="caution">
    <text evidence="3">The sequence shown here is derived from an EMBL/GenBank/DDBJ whole genome shotgun (WGS) entry which is preliminary data.</text>
</comment>
<evidence type="ECO:0000313" key="4">
    <source>
        <dbReference type="Proteomes" id="UP001596380"/>
    </source>
</evidence>